<dbReference type="GO" id="GO:0003697">
    <property type="term" value="F:single-stranded DNA binding"/>
    <property type="evidence" value="ECO:0007669"/>
    <property type="project" value="TreeGrafter"/>
</dbReference>
<dbReference type="InterPro" id="IPR010347">
    <property type="entry name" value="Tdp1"/>
</dbReference>
<dbReference type="Pfam" id="PF06087">
    <property type="entry name" value="Tyr-DNA_phospho"/>
    <property type="match status" value="3"/>
</dbReference>
<evidence type="ECO:0000313" key="4">
    <source>
        <dbReference type="Proteomes" id="UP000028545"/>
    </source>
</evidence>
<dbReference type="RefSeq" id="XP_016644678.1">
    <property type="nucleotide sequence ID" value="XM_016785896.1"/>
</dbReference>
<dbReference type="SUPFAM" id="SSF56024">
    <property type="entry name" value="Phospholipase D/nuclease"/>
    <property type="match status" value="2"/>
</dbReference>
<evidence type="ECO:0000256" key="2">
    <source>
        <dbReference type="SAM" id="MobiDB-lite"/>
    </source>
</evidence>
<evidence type="ECO:0008006" key="5">
    <source>
        <dbReference type="Google" id="ProtNLM"/>
    </source>
</evidence>
<dbReference type="InterPro" id="IPR003903">
    <property type="entry name" value="UIM_dom"/>
</dbReference>
<dbReference type="GO" id="GO:0003690">
    <property type="term" value="F:double-stranded DNA binding"/>
    <property type="evidence" value="ECO:0007669"/>
    <property type="project" value="TreeGrafter"/>
</dbReference>
<feature type="region of interest" description="Disordered" evidence="2">
    <location>
        <begin position="1"/>
        <end position="135"/>
    </location>
</feature>
<dbReference type="PROSITE" id="PS50330">
    <property type="entry name" value="UIM"/>
    <property type="match status" value="1"/>
</dbReference>
<dbReference type="Pfam" id="PF02809">
    <property type="entry name" value="UIM"/>
    <property type="match status" value="1"/>
</dbReference>
<dbReference type="Proteomes" id="UP000028545">
    <property type="component" value="Unassembled WGS sequence"/>
</dbReference>
<dbReference type="PANTHER" id="PTHR12415">
    <property type="entry name" value="TYROSYL-DNA PHOSPHODIESTERASE 1"/>
    <property type="match status" value="1"/>
</dbReference>
<dbReference type="EMBL" id="JOWA01000087">
    <property type="protein sequence ID" value="KEZ44879.1"/>
    <property type="molecule type" value="Genomic_DNA"/>
</dbReference>
<proteinExistence type="predicted"/>
<reference evidence="3 4" key="1">
    <citation type="journal article" date="2014" name="Genome Announc.">
        <title>Draft genome sequence of the pathogenic fungus Scedosporium apiospermum.</title>
        <authorList>
            <person name="Vandeputte P."/>
            <person name="Ghamrawi S."/>
            <person name="Rechenmann M."/>
            <person name="Iltis A."/>
            <person name="Giraud S."/>
            <person name="Fleury M."/>
            <person name="Thornton C."/>
            <person name="Delhaes L."/>
            <person name="Meyer W."/>
            <person name="Papon N."/>
            <person name="Bouchara J.P."/>
        </authorList>
    </citation>
    <scope>NUCLEOTIDE SEQUENCE [LARGE SCALE GENOMIC DNA]</scope>
    <source>
        <strain evidence="3 4">IHEM 14462</strain>
    </source>
</reference>
<protein>
    <recommendedName>
        <fullName evidence="5">PLD phosphodiesterase domain-containing protein</fullName>
    </recommendedName>
</protein>
<dbReference type="GeneID" id="27722084"/>
<feature type="site" description="Interaction with DNA" evidence="1">
    <location>
        <position position="399"/>
    </location>
</feature>
<accession>A0A084GC17</accession>
<gene>
    <name evidence="3" type="ORF">SAPIO_CDS3012</name>
</gene>
<feature type="compositionally biased region" description="Basic and acidic residues" evidence="2">
    <location>
        <begin position="86"/>
        <end position="97"/>
    </location>
</feature>
<comment type="caution">
    <text evidence="3">The sequence shown here is derived from an EMBL/GenBank/DDBJ whole genome shotgun (WGS) entry which is preliminary data.</text>
</comment>
<evidence type="ECO:0000256" key="1">
    <source>
        <dbReference type="PIRSR" id="PIRSR610347-3"/>
    </source>
</evidence>
<name>A0A084GC17_PSEDA</name>
<evidence type="ECO:0000313" key="3">
    <source>
        <dbReference type="EMBL" id="KEZ44879.1"/>
    </source>
</evidence>
<dbReference type="KEGG" id="sapo:SAPIO_CDS3012"/>
<organism evidence="3 4">
    <name type="scientific">Pseudallescheria apiosperma</name>
    <name type="common">Scedosporium apiospermum</name>
    <dbReference type="NCBI Taxonomy" id="563466"/>
    <lineage>
        <taxon>Eukaryota</taxon>
        <taxon>Fungi</taxon>
        <taxon>Dikarya</taxon>
        <taxon>Ascomycota</taxon>
        <taxon>Pezizomycotina</taxon>
        <taxon>Sordariomycetes</taxon>
        <taxon>Hypocreomycetidae</taxon>
        <taxon>Microascales</taxon>
        <taxon>Microascaceae</taxon>
        <taxon>Scedosporium</taxon>
    </lineage>
</organism>
<dbReference type="OMA" id="WWIVEVE"/>
<feature type="compositionally biased region" description="Basic and acidic residues" evidence="2">
    <location>
        <begin position="1"/>
        <end position="12"/>
    </location>
</feature>
<dbReference type="OrthoDB" id="47785at2759"/>
<dbReference type="GO" id="GO:0005634">
    <property type="term" value="C:nucleus"/>
    <property type="evidence" value="ECO:0007669"/>
    <property type="project" value="InterPro"/>
</dbReference>
<dbReference type="VEuPathDB" id="FungiDB:SAPIO_CDS3012"/>
<sequence length="478" mass="53616">MERKSNRDHSPEIIDLSSSADEDENEDEDLQRAIALSLGNDYPPPKHVRKHQKEKTKSQEPINSVPADSSTEPVKSHMTTFGSLLLDRKRMEQERQERLRKKRQQESPPPQTSRPAQRPKISGASSSKNKHLETTSKDAITATSKTHHTESSTQTLPFAKGAVKRTWTQGCERRGDDIKIEEVFQKNELKLAVLASFQWDDDWLLSKIDPSRTKLICIAFARDEAHIVFLIDLPRQEAAIPFVPTTFSLELFRFLKALGLDEKLVRSLENYDFAETKRYGFVHTICGSHTGDEWQYTGYCGLSRIARSLGLASPDPVEIDFVCSSLGNLKREYLSALYSAFQGKFGGGPDGEALVWWIVEVEPHPQERYVSRQAGGIRPVSPPGETGSAWAYVGSANLSESAWGRLVKDKSTNRPRLTCRNWECGIIFSVPTARTTSKAASWPQDLATVFGGHLPVPMETPGAAYDLMDREAQPWFGK</sequence>
<dbReference type="PANTHER" id="PTHR12415:SF4">
    <property type="entry name" value="TYROSYL-DNA PHOSPHODIESTERASE DOMAIN-CONTAINING PROTEIN"/>
    <property type="match status" value="1"/>
</dbReference>
<keyword evidence="4" id="KW-1185">Reference proteome</keyword>
<feature type="compositionally biased region" description="Acidic residues" evidence="2">
    <location>
        <begin position="20"/>
        <end position="29"/>
    </location>
</feature>
<dbReference type="GO" id="GO:0017005">
    <property type="term" value="F:3'-tyrosyl-DNA phosphodiesterase activity"/>
    <property type="evidence" value="ECO:0007669"/>
    <property type="project" value="TreeGrafter"/>
</dbReference>
<feature type="compositionally biased region" description="Polar residues" evidence="2">
    <location>
        <begin position="59"/>
        <end position="82"/>
    </location>
</feature>
<dbReference type="Gene3D" id="3.30.870.10">
    <property type="entry name" value="Endonuclease Chain A"/>
    <property type="match status" value="3"/>
</dbReference>
<dbReference type="HOGENOM" id="CLU_007773_2_0_1"/>
<dbReference type="GO" id="GO:0006281">
    <property type="term" value="P:DNA repair"/>
    <property type="evidence" value="ECO:0007669"/>
    <property type="project" value="InterPro"/>
</dbReference>
<dbReference type="AlphaFoldDB" id="A0A084GC17"/>